<dbReference type="Proteomes" id="UP000799766">
    <property type="component" value="Unassembled WGS sequence"/>
</dbReference>
<dbReference type="Pfam" id="PF01419">
    <property type="entry name" value="Jacalin"/>
    <property type="match status" value="1"/>
</dbReference>
<dbReference type="Gene3D" id="2.100.10.30">
    <property type="entry name" value="Jacalin-like lectin domain"/>
    <property type="match status" value="1"/>
</dbReference>
<dbReference type="InterPro" id="IPR001229">
    <property type="entry name" value="Jacalin-like_lectin_dom"/>
</dbReference>
<dbReference type="GO" id="GO:0005737">
    <property type="term" value="C:cytoplasm"/>
    <property type="evidence" value="ECO:0007669"/>
    <property type="project" value="TreeGrafter"/>
</dbReference>
<sequence length="782" mass="85596">MPSFLRDLRRRSRSSFRTEKPLPSEGVTPNGSSSGSAPTLNGLANGRNIPHKKSNSTLNSNLGSFSPPSTDSAPSIKTTNGTNGTAPPSRPPTTNRYSLNGSLSPLSNGNVKAAASPFSPRVTSVSDNSWVNQKVLLVYGHIGDPSLKPLDGTLTVWHHQESFPPTNWPVYDSQFKVLIHLQPGPNRIRLDFTSPKLSSGSAVPAHATHVHINYLPLNGSPPLHLAIILAKDSPGTYDAVPERVEQEGNGLPTAIRKFRMAAYLWQAFTGEQMNRNHLGRRCFRYEEEWQQGTLTYHDQATGQMRNEARIHVIKCDKTVEELRDLDLAQQYDKGTKRGELFVIASKAVKDYFKARPGQRLYVSAMFLDSHWDPEVKVIRGHAALGGGDETLKLAIFGSHALQSYPASIEEVVPAFTDTTPTDTKHVANDSNESGTNWEAANIGIGAHLHETGHLFGCPHQESGIMLRDYTRFNRTFCVKEAASKRTGSQGKRICLPAEECSWHRLDCLRFRYHPCFRQANDPPASFIGQDESVTAWAVDNNNVLVTAPSGVAFTEIYTEGDELCRAWIEYADSNGMGLPSRQVTLTESDLRARLPEAKNKRLRLEIHSAGGGKHTIEDFGLLASKASRLRLPDGRAGFRGSKLGFSKLQGSTPEELILDCATIQTKLLTAIKVYHGIAVDGIEFVYEDSTSQLFGKKGGKPGGSEFLLDTRKGEILMGFYVRAGLWIDGLQVLTSLGRRSEVFGKAGGGSGHTLIPPRGYRIAGLSGSCGAWMDGLALIITR</sequence>
<protein>
    <submittedName>
        <fullName evidence="3">Zinc metallo protein-like proteinase</fullName>
    </submittedName>
</protein>
<feature type="region of interest" description="Disordered" evidence="1">
    <location>
        <begin position="1"/>
        <end position="105"/>
    </location>
</feature>
<dbReference type="OrthoDB" id="74460at2759"/>
<dbReference type="InterPro" id="IPR036404">
    <property type="entry name" value="Jacalin-like_lectin_dom_sf"/>
</dbReference>
<dbReference type="EMBL" id="MU001675">
    <property type="protein sequence ID" value="KAF2459570.1"/>
    <property type="molecule type" value="Genomic_DNA"/>
</dbReference>
<feature type="compositionally biased region" description="Polar residues" evidence="1">
    <location>
        <begin position="55"/>
        <end position="97"/>
    </location>
</feature>
<dbReference type="InterPro" id="IPR021917">
    <property type="entry name" value="Unchr_Zn-peptidase-like"/>
</dbReference>
<keyword evidence="4" id="KW-1185">Reference proteome</keyword>
<name>A0A6A6P6F7_9PEZI</name>
<evidence type="ECO:0000256" key="1">
    <source>
        <dbReference type="SAM" id="MobiDB-lite"/>
    </source>
</evidence>
<feature type="compositionally biased region" description="Polar residues" evidence="1">
    <location>
        <begin position="27"/>
        <end position="39"/>
    </location>
</feature>
<feature type="domain" description="Jacalin-type lectin" evidence="2">
    <location>
        <begin position="643"/>
        <end position="782"/>
    </location>
</feature>
<evidence type="ECO:0000313" key="3">
    <source>
        <dbReference type="EMBL" id="KAF2459570.1"/>
    </source>
</evidence>
<dbReference type="AlphaFoldDB" id="A0A6A6P6F7"/>
<evidence type="ECO:0000259" key="2">
    <source>
        <dbReference type="PROSITE" id="PS51752"/>
    </source>
</evidence>
<accession>A0A6A6P6F7</accession>
<dbReference type="PROSITE" id="PS51752">
    <property type="entry name" value="JACALIN_LECTIN"/>
    <property type="match status" value="1"/>
</dbReference>
<gene>
    <name evidence="3" type="ORF">BDY21DRAFT_384727</name>
</gene>
<proteinExistence type="predicted"/>
<dbReference type="Pfam" id="PF12044">
    <property type="entry name" value="Metallopep"/>
    <property type="match status" value="1"/>
</dbReference>
<reference evidence="3" key="1">
    <citation type="journal article" date="2020" name="Stud. Mycol.">
        <title>101 Dothideomycetes genomes: a test case for predicting lifestyles and emergence of pathogens.</title>
        <authorList>
            <person name="Haridas S."/>
            <person name="Albert R."/>
            <person name="Binder M."/>
            <person name="Bloem J."/>
            <person name="Labutti K."/>
            <person name="Salamov A."/>
            <person name="Andreopoulos B."/>
            <person name="Baker S."/>
            <person name="Barry K."/>
            <person name="Bills G."/>
            <person name="Bluhm B."/>
            <person name="Cannon C."/>
            <person name="Castanera R."/>
            <person name="Culley D."/>
            <person name="Daum C."/>
            <person name="Ezra D."/>
            <person name="Gonzalez J."/>
            <person name="Henrissat B."/>
            <person name="Kuo A."/>
            <person name="Liang C."/>
            <person name="Lipzen A."/>
            <person name="Lutzoni F."/>
            <person name="Magnuson J."/>
            <person name="Mondo S."/>
            <person name="Nolan M."/>
            <person name="Ohm R."/>
            <person name="Pangilinan J."/>
            <person name="Park H.-J."/>
            <person name="Ramirez L."/>
            <person name="Alfaro M."/>
            <person name="Sun H."/>
            <person name="Tritt A."/>
            <person name="Yoshinaga Y."/>
            <person name="Zwiers L.-H."/>
            <person name="Turgeon B."/>
            <person name="Goodwin S."/>
            <person name="Spatafora J."/>
            <person name="Crous P."/>
            <person name="Grigoriev I."/>
        </authorList>
    </citation>
    <scope>NUCLEOTIDE SEQUENCE</scope>
    <source>
        <strain evidence="3">ATCC 16933</strain>
    </source>
</reference>
<dbReference type="PANTHER" id="PTHR21054">
    <property type="entry name" value="ZINC METALLOPROTEINASE-RELATED"/>
    <property type="match status" value="1"/>
</dbReference>
<dbReference type="PANTHER" id="PTHR21054:SF2">
    <property type="entry name" value="MIP04191P"/>
    <property type="match status" value="1"/>
</dbReference>
<dbReference type="SUPFAM" id="SSF51101">
    <property type="entry name" value="Mannose-binding lectins"/>
    <property type="match status" value="1"/>
</dbReference>
<evidence type="ECO:0000313" key="4">
    <source>
        <dbReference type="Proteomes" id="UP000799766"/>
    </source>
</evidence>
<organism evidence="3 4">
    <name type="scientific">Lineolata rhizophorae</name>
    <dbReference type="NCBI Taxonomy" id="578093"/>
    <lineage>
        <taxon>Eukaryota</taxon>
        <taxon>Fungi</taxon>
        <taxon>Dikarya</taxon>
        <taxon>Ascomycota</taxon>
        <taxon>Pezizomycotina</taxon>
        <taxon>Dothideomycetes</taxon>
        <taxon>Dothideomycetes incertae sedis</taxon>
        <taxon>Lineolatales</taxon>
        <taxon>Lineolataceae</taxon>
        <taxon>Lineolata</taxon>
    </lineage>
</organism>
<dbReference type="InterPro" id="IPR053002">
    <property type="entry name" value="Metalloproteinase_M10B"/>
</dbReference>